<protein>
    <recommendedName>
        <fullName evidence="3">Amidase</fullName>
    </recommendedName>
</protein>
<dbReference type="Proteomes" id="UP000187172">
    <property type="component" value="Unassembled WGS sequence"/>
</dbReference>
<proteinExistence type="predicted"/>
<organism evidence="1 2">
    <name type="scientific">Paenibacillus rhizosphaerae</name>
    <dbReference type="NCBI Taxonomy" id="297318"/>
    <lineage>
        <taxon>Bacteria</taxon>
        <taxon>Bacillati</taxon>
        <taxon>Bacillota</taxon>
        <taxon>Bacilli</taxon>
        <taxon>Bacillales</taxon>
        <taxon>Paenibacillaceae</taxon>
        <taxon>Paenibacillus</taxon>
    </lineage>
</organism>
<name>A0A1R1EUS2_9BACL</name>
<dbReference type="AlphaFoldDB" id="A0A1R1EUS2"/>
<evidence type="ECO:0008006" key="3">
    <source>
        <dbReference type="Google" id="ProtNLM"/>
    </source>
</evidence>
<reference evidence="1 2" key="1">
    <citation type="submission" date="2016-11" db="EMBL/GenBank/DDBJ databases">
        <title>Paenibacillus species isolates.</title>
        <authorList>
            <person name="Beno S.M."/>
        </authorList>
    </citation>
    <scope>NUCLEOTIDE SEQUENCE [LARGE SCALE GENOMIC DNA]</scope>
    <source>
        <strain evidence="1 2">FSL R5-0378</strain>
    </source>
</reference>
<comment type="caution">
    <text evidence="1">The sequence shown here is derived from an EMBL/GenBank/DDBJ whole genome shotgun (WGS) entry which is preliminary data.</text>
</comment>
<accession>A0A1R1EUS2</accession>
<dbReference type="STRING" id="297318.BK138_12935"/>
<evidence type="ECO:0000313" key="1">
    <source>
        <dbReference type="EMBL" id="OMF55567.1"/>
    </source>
</evidence>
<dbReference type="RefSeq" id="WP_076169959.1">
    <property type="nucleotide sequence ID" value="NZ_MRTP01000002.1"/>
</dbReference>
<gene>
    <name evidence="1" type="ORF">BK138_12935</name>
</gene>
<keyword evidence="2" id="KW-1185">Reference proteome</keyword>
<sequence length="304" mass="34443">MGELLKKAKIPVIIVICGLLLLPLLLKSSTMEDQKATWLWDTELIKDPGKIIAFCREQNVGTIFLQVQKKVSDEDYRRFIAAAYEEGIAVHALDGQPDWAYERQSREADQFLQWVFDYNAKAAPSEKFTGIQLDVEPYQLRRWQRDQDGVVREWSSNVEKWVAQGKENGLYMSAAVPFWLGNVKDANGSGNLSRWMISQFDAVAVMSYRDSGRKIYDVAREQLDEADQLGKSVWIGMELGDTEEGSHITFFGKAVPVMEEEMKSVNSLGDSHPSFAGLAVHHYEIWQDKIASAASDEKPEKSNQ</sequence>
<dbReference type="EMBL" id="MRTP01000002">
    <property type="protein sequence ID" value="OMF55567.1"/>
    <property type="molecule type" value="Genomic_DNA"/>
</dbReference>
<evidence type="ECO:0000313" key="2">
    <source>
        <dbReference type="Proteomes" id="UP000187172"/>
    </source>
</evidence>